<dbReference type="Gene3D" id="3.40.190.10">
    <property type="entry name" value="Periplasmic binding protein-like II"/>
    <property type="match status" value="2"/>
</dbReference>
<evidence type="ECO:0000313" key="1">
    <source>
        <dbReference type="EMBL" id="MFC4857027.1"/>
    </source>
</evidence>
<proteinExistence type="predicted"/>
<organism evidence="1 2">
    <name type="scientific">Actinophytocola glycyrrhizae</name>
    <dbReference type="NCBI Taxonomy" id="2044873"/>
    <lineage>
        <taxon>Bacteria</taxon>
        <taxon>Bacillati</taxon>
        <taxon>Actinomycetota</taxon>
        <taxon>Actinomycetes</taxon>
        <taxon>Pseudonocardiales</taxon>
        <taxon>Pseudonocardiaceae</taxon>
    </lineage>
</organism>
<gene>
    <name evidence="1" type="ORF">ACFPCV_26320</name>
</gene>
<dbReference type="Pfam" id="PF13416">
    <property type="entry name" value="SBP_bac_8"/>
    <property type="match status" value="1"/>
</dbReference>
<keyword evidence="2" id="KW-1185">Reference proteome</keyword>
<reference evidence="2" key="1">
    <citation type="journal article" date="2019" name="Int. J. Syst. Evol. Microbiol.">
        <title>The Global Catalogue of Microorganisms (GCM) 10K type strain sequencing project: providing services to taxonomists for standard genome sequencing and annotation.</title>
        <authorList>
            <consortium name="The Broad Institute Genomics Platform"/>
            <consortium name="The Broad Institute Genome Sequencing Center for Infectious Disease"/>
            <person name="Wu L."/>
            <person name="Ma J."/>
        </authorList>
    </citation>
    <scope>NUCLEOTIDE SEQUENCE [LARGE SCALE GENOMIC DNA]</scope>
    <source>
        <strain evidence="2">ZS-22-S1</strain>
    </source>
</reference>
<dbReference type="RefSeq" id="WP_378059019.1">
    <property type="nucleotide sequence ID" value="NZ_JBHSIS010000017.1"/>
</dbReference>
<dbReference type="SUPFAM" id="SSF53850">
    <property type="entry name" value="Periplasmic binding protein-like II"/>
    <property type="match status" value="1"/>
</dbReference>
<accession>A0ABV9S960</accession>
<dbReference type="InterPro" id="IPR006059">
    <property type="entry name" value="SBP"/>
</dbReference>
<dbReference type="Proteomes" id="UP001595859">
    <property type="component" value="Unassembled WGS sequence"/>
</dbReference>
<evidence type="ECO:0000313" key="2">
    <source>
        <dbReference type="Proteomes" id="UP001595859"/>
    </source>
</evidence>
<protein>
    <submittedName>
        <fullName evidence="1">Extracellular solute-binding protein</fullName>
    </submittedName>
</protein>
<dbReference type="InterPro" id="IPR050490">
    <property type="entry name" value="Bact_solute-bd_prot1"/>
</dbReference>
<comment type="caution">
    <text evidence="1">The sequence shown here is derived from an EMBL/GenBank/DDBJ whole genome shotgun (WGS) entry which is preliminary data.</text>
</comment>
<dbReference type="PANTHER" id="PTHR43649">
    <property type="entry name" value="ARABINOSE-BINDING PROTEIN-RELATED"/>
    <property type="match status" value="1"/>
</dbReference>
<dbReference type="EMBL" id="JBHSIS010000017">
    <property type="protein sequence ID" value="MFC4857027.1"/>
    <property type="molecule type" value="Genomic_DNA"/>
</dbReference>
<name>A0ABV9S960_9PSEU</name>
<sequence length="477" mass="52130">MSKVVIDVWVPDNTFPGWMDRWYKIGAEFEKVHPEYTVKVTATSFWNAPLEVAQAAAQGNAPAVSELYFYMGQSARDMTKQDGSPLFTSLERAIGGRTEISGEPVVTGDVIAPFRDYFSYQGELFSMPSVGTTSVLFANTRLLEAAGVTRLPETWDEVTAVCETLAGAKNGPKYPITWANHGMFFQQALATQGGQLVNNDNGRAGRATKIDLASKEMLTWVEWWRQLHRDGHYLHTGAIPGWMEGFAPFAEQQAAIRISSSNDINYTLRAAEGAGFDLAVGIFPFNDHVPYAGNGVAGTSLWLTQGLDKATEDGALAFTQFLHNPRNAADRHKDNSFIPITQGSFDLLESEGWFAEHPYHRVPSDHIHRVPSGATPAAGGGLKSQGAVFGDFAGAQDVMTRAVQDVLETDVDPAERFTEATREAQHLLDNYNAWATSPAPRDPDAAPHSSLKVEHYAGAVAGKDYGGKDLERMVQKD</sequence>
<dbReference type="PANTHER" id="PTHR43649:SF12">
    <property type="entry name" value="DIACETYLCHITOBIOSE BINDING PROTEIN DASA"/>
    <property type="match status" value="1"/>
</dbReference>